<feature type="non-terminal residue" evidence="3">
    <location>
        <position position="2097"/>
    </location>
</feature>
<comment type="caution">
    <text evidence="3">The sequence shown here is derived from an EMBL/GenBank/DDBJ whole genome shotgun (WGS) entry which is preliminary data.</text>
</comment>
<keyword evidence="4" id="KW-1185">Reference proteome</keyword>
<feature type="non-terminal residue" evidence="3">
    <location>
        <position position="1"/>
    </location>
</feature>
<dbReference type="Proteomes" id="UP001189429">
    <property type="component" value="Unassembled WGS sequence"/>
</dbReference>
<feature type="compositionally biased region" description="Low complexity" evidence="1">
    <location>
        <begin position="1430"/>
        <end position="1449"/>
    </location>
</feature>
<evidence type="ECO:0008006" key="5">
    <source>
        <dbReference type="Google" id="ProtNLM"/>
    </source>
</evidence>
<reference evidence="3" key="1">
    <citation type="submission" date="2023-10" db="EMBL/GenBank/DDBJ databases">
        <authorList>
            <person name="Chen Y."/>
            <person name="Shah S."/>
            <person name="Dougan E. K."/>
            <person name="Thang M."/>
            <person name="Chan C."/>
        </authorList>
    </citation>
    <scope>NUCLEOTIDE SEQUENCE [LARGE SCALE GENOMIC DNA]</scope>
</reference>
<protein>
    <recommendedName>
        <fullName evidence="5">RNA-directed RNA polymerase</fullName>
    </recommendedName>
</protein>
<organism evidence="3 4">
    <name type="scientific">Prorocentrum cordatum</name>
    <dbReference type="NCBI Taxonomy" id="2364126"/>
    <lineage>
        <taxon>Eukaryota</taxon>
        <taxon>Sar</taxon>
        <taxon>Alveolata</taxon>
        <taxon>Dinophyceae</taxon>
        <taxon>Prorocentrales</taxon>
        <taxon>Prorocentraceae</taxon>
        <taxon>Prorocentrum</taxon>
    </lineage>
</organism>
<gene>
    <name evidence="3" type="ORF">PCOR1329_LOCUS67351</name>
</gene>
<evidence type="ECO:0000313" key="3">
    <source>
        <dbReference type="EMBL" id="CAK0885858.1"/>
    </source>
</evidence>
<feature type="region of interest" description="Disordered" evidence="1">
    <location>
        <begin position="1395"/>
        <end position="1450"/>
    </location>
</feature>
<feature type="compositionally biased region" description="Basic and acidic residues" evidence="1">
    <location>
        <begin position="1304"/>
        <end position="1319"/>
    </location>
</feature>
<keyword evidence="2" id="KW-1133">Transmembrane helix</keyword>
<feature type="compositionally biased region" description="Low complexity" evidence="1">
    <location>
        <begin position="1406"/>
        <end position="1417"/>
    </location>
</feature>
<feature type="region of interest" description="Disordered" evidence="1">
    <location>
        <begin position="1610"/>
        <end position="1651"/>
    </location>
</feature>
<feature type="region of interest" description="Disordered" evidence="1">
    <location>
        <begin position="235"/>
        <end position="254"/>
    </location>
</feature>
<evidence type="ECO:0000313" key="4">
    <source>
        <dbReference type="Proteomes" id="UP001189429"/>
    </source>
</evidence>
<proteinExistence type="predicted"/>
<keyword evidence="2" id="KW-0472">Membrane</keyword>
<dbReference type="EMBL" id="CAUYUJ010018726">
    <property type="protein sequence ID" value="CAK0885858.1"/>
    <property type="molecule type" value="Genomic_DNA"/>
</dbReference>
<feature type="region of interest" description="Disordered" evidence="1">
    <location>
        <begin position="422"/>
        <end position="448"/>
    </location>
</feature>
<sequence length="2097" mass="226776">VGRGLSTGLAMHAANQRQAPCPACSCSPQLHCPELRCDCAGFPGHEQPGAEPLVGGAGLRRQRARRSAHRRGGLLALVVVAAAGPLACPSVAAASVAPGDFFGAQYHVRGAVLIHERLVVLVPPVQPGAASIVTPDGGEDEEVYVGSPDVVRWDIFPGGAAGGTMPWAPGARYYRALAAAPAAAPGGLAPSAVDVAAAPAAGVAGLVAALGGPTPAPGAPCPCRLRRRPRLAARRLRPQRPRPPPPAAVTPAGPVTDSRVQPVLCNPLGSRKVGFGEAVARLVEHQWPDWPMAGPRAASWVCKFIQDNGLSPVGRHSKWCSEGRLAQTDAGVAEHEGWCFYLEQMVCFDQLNVPDVAAAELICRNIQVQEERWQERFITTADESLGSHLFYGTSANRGNARVHPQLLCCVSGELPAVYAAAKGRRKAREERQNAQAPNNKDKKGGKDKRHRCAGAFLDWADDGIGALDSLRGHSGEPPSAPDNLGQQTSVEFWRCSEPDDRALADPSLAPGWLGVQFSMASLFGGCVGAGESGKRRVVFDARYASASFRRAPPTRLPTAAAVSAAGSGNAPLCVASGDLDNAFYRLRPMSGLGGYFALPTPSPTLAGIAELGGRPISAGASLAPCLAILPTGWSRVMHSCQAATMRAIAVVGFSNSQIVEDGRASVALLAASAAAAAGNVDNFHVFGHDRALATRRRDDASAALRGWGLAVHEELEASTDAVLRGSSSGWAVGCRSSDATCGGQRAALDTVLCRGRCSSKMLEVLIGRVTWARLIRRELPRALDAACPRVDVGLPAAARIWPSVRQGQWPARSLLPLRQEGLESLIRARPKEFMEAAREFFKGPRWAPVIASRVAVRWRRRGGPWSGRRSDRARTERLYQVHVRASLQFCLATSTRWADEAGVGAAPGARLNSLHFEGRAPDKGLAPLAAPAPTLRRLLPHVCDLQLPGKTNFWERSWARGARLLRGAVMAEPDVLLFGEVVEHNFLDVLRGGQGLPLAGPPALTAPPAGARLRKRRQYRRCRAGADERGSCMSLELSAGRGRISQRIRDLGHGCLGLDIVPEEHTPLLKSLCDLTTVVSFKDSAMKDAMGRIFEQCQDQWPKQLEEKSKVKWSESMTERIRLMCGHVHHAHKKAFRQQLMRRRGRERGKKVCGELHKLTDGTLVARFGDGDERACPGVSAAELDEQASSIKRRQGVLFSVESSVASLIYEIMYTEKMNKDMLQRQHLPFEREAPKSPNGANRVQVCSLLTHWLGGCDEERKLQALDVMKRVAKELAKGNGKTAEEGFQLRDKFVKHITGKRADSDEGVGKLDGDKAASEDAPDAEWLERFPGASDGEPCVAPGTPPTAPAPAQELRGVGRYQKAEAPHQAVGGPQGGENEFKSLDFDEVDAASTHVPNQMPPAPSSYTYDTSTAASEVESALGQRIKDAGGAPAPPSATRSTAASSDSQLVEELKGVVEMGYFDMRGHVGPKWQTEKTSDKSLREQCDATKGREAKKYCRLDWAARKLKGAEVRLTKREELGGSDEPIGIYAPFSVLVREEGGDAPALKAAYNNAQQALKNMPNRPWVRWDTWTKRAEFLCIKKQHRQSFKLRWEKEITMQGIGQVDAAKRGAEQALPASKPSRHGMGPSVPGAPQPSPTDEDAEVQKQAKKDYDKEFAELRRGGGGLKSKNEFWAMWLLESDSHFAKNVKANYQREDALKEMTGAVDLDRATKTLEKETATLGGMHEARKKAHQDSEALDEPWDAGVAAHPDRGDDEPVDYDALSDDEYCNEFYNFLLDLKLSGTLSATQARLLALWASRPNGGSVEVRKLALRPGLPTGRYSKHFDAVLGHKISDMNFLTVAVPGHRRSDASRTVDDVPMITPIDALAEEVQTHPDMLVEVGLAVASKQLPESNYDHPVVVNAGADECVVPVSVYMDKVPFTRTESALGFWMVNLITNVRWLLACLRSGEMWKGRLSWVALAFRSLEKLILGGSSLACILRFIRLNRWTFSANDSGAFLGHVKCVLRCWRIVGLPCKHKVHYLVEMALAIPWKGWLLGKAAVGLRPGTTCSFALVAEFAAARSPQFARAAASAMTRSANVCSAGCGRLWAIILK</sequence>
<name>A0ABN9WHB4_9DINO</name>
<feature type="region of interest" description="Disordered" evidence="1">
    <location>
        <begin position="1304"/>
        <end position="1353"/>
    </location>
</feature>
<evidence type="ECO:0000256" key="2">
    <source>
        <dbReference type="SAM" id="Phobius"/>
    </source>
</evidence>
<evidence type="ECO:0000256" key="1">
    <source>
        <dbReference type="SAM" id="MobiDB-lite"/>
    </source>
</evidence>
<feature type="transmembrane region" description="Helical" evidence="2">
    <location>
        <begin position="72"/>
        <end position="92"/>
    </location>
</feature>
<keyword evidence="2" id="KW-0812">Transmembrane</keyword>
<accession>A0ABN9WHB4</accession>